<feature type="compositionally biased region" description="Acidic residues" evidence="1">
    <location>
        <begin position="220"/>
        <end position="242"/>
    </location>
</feature>
<evidence type="ECO:0000313" key="2">
    <source>
        <dbReference type="EMBL" id="QHT09314.1"/>
    </source>
</evidence>
<dbReference type="AlphaFoldDB" id="A0A6C0CZS0"/>
<proteinExistence type="predicted"/>
<feature type="region of interest" description="Disordered" evidence="1">
    <location>
        <begin position="175"/>
        <end position="265"/>
    </location>
</feature>
<sequence>MDQSNLYTKGKNQVILEDDPPINSQSWVCLSFVSPEDVIKDKDGFIVAKFLQSYAKSKEKDFEKLYDEYMNFKYKNSDAIDRDFNKQVKNITNIRGVKVRGTYSTQDEAKLRAEYLHKMDPSFHVFIGTVGQWLPWDPSGDKIDDEVFLDEGLNTLVSEYKKQSNNRDELFSERMQKVRESKESKESKESNDTLYDQAIQINTDNLESDPWIENKISEEPVSEEQVSEEPLSEEQVSEEPLSEEQVSDKVNSDVPYSGDDVETIE</sequence>
<dbReference type="EMBL" id="MN739509">
    <property type="protein sequence ID" value="QHT09314.1"/>
    <property type="molecule type" value="Genomic_DNA"/>
</dbReference>
<dbReference type="InterPro" id="IPR043872">
    <property type="entry name" value="DUF5832"/>
</dbReference>
<protein>
    <submittedName>
        <fullName evidence="2">Uncharacterized protein</fullName>
    </submittedName>
</protein>
<name>A0A6C0CZS0_9ZZZZ</name>
<accession>A0A6C0CZS0</accession>
<evidence type="ECO:0000256" key="1">
    <source>
        <dbReference type="SAM" id="MobiDB-lite"/>
    </source>
</evidence>
<reference evidence="2" key="1">
    <citation type="journal article" date="2020" name="Nature">
        <title>Giant virus diversity and host interactions through global metagenomics.</title>
        <authorList>
            <person name="Schulz F."/>
            <person name="Roux S."/>
            <person name="Paez-Espino D."/>
            <person name="Jungbluth S."/>
            <person name="Walsh D.A."/>
            <person name="Denef V.J."/>
            <person name="McMahon K.D."/>
            <person name="Konstantinidis K.T."/>
            <person name="Eloe-Fadrosh E.A."/>
            <person name="Kyrpides N.C."/>
            <person name="Woyke T."/>
        </authorList>
    </citation>
    <scope>NUCLEOTIDE SEQUENCE</scope>
    <source>
        <strain evidence="2">GVMAG-M-3300023110-24</strain>
    </source>
</reference>
<dbReference type="Pfam" id="PF19150">
    <property type="entry name" value="DUF5832"/>
    <property type="match status" value="1"/>
</dbReference>
<feature type="compositionally biased region" description="Basic and acidic residues" evidence="1">
    <location>
        <begin position="175"/>
        <end position="191"/>
    </location>
</feature>
<organism evidence="2">
    <name type="scientific">viral metagenome</name>
    <dbReference type="NCBI Taxonomy" id="1070528"/>
    <lineage>
        <taxon>unclassified sequences</taxon>
        <taxon>metagenomes</taxon>
        <taxon>organismal metagenomes</taxon>
    </lineage>
</organism>